<evidence type="ECO:0000256" key="3">
    <source>
        <dbReference type="ARBA" id="ARBA00023015"/>
    </source>
</evidence>
<comment type="caution">
    <text evidence="6">The sequence shown here is derived from an EMBL/GenBank/DDBJ whole genome shotgun (WGS) entry which is preliminary data.</text>
</comment>
<feature type="domain" description="ANTAR" evidence="5">
    <location>
        <begin position="167"/>
        <end position="228"/>
    </location>
</feature>
<evidence type="ECO:0000259" key="5">
    <source>
        <dbReference type="PROSITE" id="PS50921"/>
    </source>
</evidence>
<dbReference type="InterPro" id="IPR011006">
    <property type="entry name" value="CheY-like_superfamily"/>
</dbReference>
<dbReference type="Gene3D" id="3.30.450.40">
    <property type="match status" value="1"/>
</dbReference>
<dbReference type="SMART" id="SM00065">
    <property type="entry name" value="GAF"/>
    <property type="match status" value="1"/>
</dbReference>
<dbReference type="EMBL" id="JBHSNS010000002">
    <property type="protein sequence ID" value="MFC5728612.1"/>
    <property type="molecule type" value="Genomic_DNA"/>
</dbReference>
<dbReference type="Pfam" id="PF03861">
    <property type="entry name" value="ANTAR"/>
    <property type="match status" value="1"/>
</dbReference>
<dbReference type="InterPro" id="IPR012074">
    <property type="entry name" value="GAF_ANTAR"/>
</dbReference>
<name>A0ABW0ZE55_9ACTN</name>
<dbReference type="Pfam" id="PF01590">
    <property type="entry name" value="GAF"/>
    <property type="match status" value="1"/>
</dbReference>
<keyword evidence="3" id="KW-0805">Transcription regulation</keyword>
<dbReference type="InterPro" id="IPR003018">
    <property type="entry name" value="GAF"/>
</dbReference>
<evidence type="ECO:0000313" key="7">
    <source>
        <dbReference type="Proteomes" id="UP001596072"/>
    </source>
</evidence>
<keyword evidence="1" id="KW-0808">Transferase</keyword>
<sequence length="235" mass="25615">MTHDEPLYLETLAEFACTLVASYDVSTVLADLTHRLTKVLDLIGCGVTLAKDGRLEYVTGVPEKIAALEREQVETQLGPCVTAYQTGETVAVEDLQDRADQWPSFVALAQRLGVRATAGIPMHLEGESVGAIDLYSVSPRAWTDRDLAAATVMANMATAYLLNASLYDRQRRLAEQLKTALESRIVIEQAKGVLANEHSISVDDAFERLRRHARTHGASVRAVAEAVVTVGLRPD</sequence>
<dbReference type="InterPro" id="IPR036388">
    <property type="entry name" value="WH-like_DNA-bd_sf"/>
</dbReference>
<dbReference type="PIRSF" id="PIRSF036625">
    <property type="entry name" value="GAF_ANTAR"/>
    <property type="match status" value="1"/>
</dbReference>
<keyword evidence="7" id="KW-1185">Reference proteome</keyword>
<gene>
    <name evidence="6" type="ORF">ACFPQB_06750</name>
</gene>
<dbReference type="SMART" id="SM01012">
    <property type="entry name" value="ANTAR"/>
    <property type="match status" value="1"/>
</dbReference>
<proteinExistence type="predicted"/>
<keyword evidence="4" id="KW-0804">Transcription</keyword>
<dbReference type="SUPFAM" id="SSF52172">
    <property type="entry name" value="CheY-like"/>
    <property type="match status" value="1"/>
</dbReference>
<evidence type="ECO:0000256" key="4">
    <source>
        <dbReference type="ARBA" id="ARBA00023163"/>
    </source>
</evidence>
<evidence type="ECO:0000313" key="6">
    <source>
        <dbReference type="EMBL" id="MFC5728612.1"/>
    </source>
</evidence>
<dbReference type="SUPFAM" id="SSF55781">
    <property type="entry name" value="GAF domain-like"/>
    <property type="match status" value="1"/>
</dbReference>
<evidence type="ECO:0000256" key="1">
    <source>
        <dbReference type="ARBA" id="ARBA00022679"/>
    </source>
</evidence>
<dbReference type="Gene3D" id="1.10.10.10">
    <property type="entry name" value="Winged helix-like DNA-binding domain superfamily/Winged helix DNA-binding domain"/>
    <property type="match status" value="1"/>
</dbReference>
<reference evidence="7" key="1">
    <citation type="journal article" date="2019" name="Int. J. Syst. Evol. Microbiol.">
        <title>The Global Catalogue of Microorganisms (GCM) 10K type strain sequencing project: providing services to taxonomists for standard genome sequencing and annotation.</title>
        <authorList>
            <consortium name="The Broad Institute Genomics Platform"/>
            <consortium name="The Broad Institute Genome Sequencing Center for Infectious Disease"/>
            <person name="Wu L."/>
            <person name="Ma J."/>
        </authorList>
    </citation>
    <scope>NUCLEOTIDE SEQUENCE [LARGE SCALE GENOMIC DNA]</scope>
    <source>
        <strain evidence="7">YIM 94188</strain>
    </source>
</reference>
<keyword evidence="2" id="KW-0418">Kinase</keyword>
<accession>A0ABW0ZE55</accession>
<protein>
    <submittedName>
        <fullName evidence="6">ANTAR domain-containing protein</fullName>
    </submittedName>
</protein>
<dbReference type="RefSeq" id="WP_136436991.1">
    <property type="nucleotide sequence ID" value="NZ_JBHSNS010000002.1"/>
</dbReference>
<dbReference type="Proteomes" id="UP001596072">
    <property type="component" value="Unassembled WGS sequence"/>
</dbReference>
<evidence type="ECO:0000256" key="2">
    <source>
        <dbReference type="ARBA" id="ARBA00022777"/>
    </source>
</evidence>
<organism evidence="6 7">
    <name type="scientific">Nocardioides vastitatis</name>
    <dbReference type="NCBI Taxonomy" id="2568655"/>
    <lineage>
        <taxon>Bacteria</taxon>
        <taxon>Bacillati</taxon>
        <taxon>Actinomycetota</taxon>
        <taxon>Actinomycetes</taxon>
        <taxon>Propionibacteriales</taxon>
        <taxon>Nocardioidaceae</taxon>
        <taxon>Nocardioides</taxon>
    </lineage>
</organism>
<dbReference type="PROSITE" id="PS50921">
    <property type="entry name" value="ANTAR"/>
    <property type="match status" value="1"/>
</dbReference>
<dbReference type="InterPro" id="IPR029016">
    <property type="entry name" value="GAF-like_dom_sf"/>
</dbReference>
<dbReference type="InterPro" id="IPR005561">
    <property type="entry name" value="ANTAR"/>
</dbReference>